<evidence type="ECO:0000256" key="9">
    <source>
        <dbReference type="ARBA" id="ARBA00022723"/>
    </source>
</evidence>
<evidence type="ECO:0000256" key="14">
    <source>
        <dbReference type="ARBA" id="ARBA00022842"/>
    </source>
</evidence>
<dbReference type="FunFam" id="1.10.510.10:FF:000292">
    <property type="entry name" value="Serine/threonine-protein kinase 36"/>
    <property type="match status" value="1"/>
</dbReference>
<evidence type="ECO:0000256" key="7">
    <source>
        <dbReference type="ARBA" id="ARBA00022527"/>
    </source>
</evidence>
<dbReference type="InterPro" id="IPR017441">
    <property type="entry name" value="Protein_kinase_ATP_BS"/>
</dbReference>
<comment type="catalytic activity">
    <reaction evidence="18">
        <text>L-threonyl-[protein] + ATP = O-phospho-L-threonyl-[protein] + ADP + H(+)</text>
        <dbReference type="Rhea" id="RHEA:46608"/>
        <dbReference type="Rhea" id="RHEA-COMP:11060"/>
        <dbReference type="Rhea" id="RHEA-COMP:11605"/>
        <dbReference type="ChEBI" id="CHEBI:15378"/>
        <dbReference type="ChEBI" id="CHEBI:30013"/>
        <dbReference type="ChEBI" id="CHEBI:30616"/>
        <dbReference type="ChEBI" id="CHEBI:61977"/>
        <dbReference type="ChEBI" id="CHEBI:456216"/>
        <dbReference type="EC" id="2.7.11.1"/>
    </reaction>
</comment>
<dbReference type="FunFam" id="1.25.10.10:FF:000325">
    <property type="entry name" value="Serine/threonine-protein kinase 36"/>
    <property type="match status" value="1"/>
</dbReference>
<dbReference type="InterPro" id="IPR016024">
    <property type="entry name" value="ARM-type_fold"/>
</dbReference>
<name>A0A8C6Y5J4_NAJNA</name>
<evidence type="ECO:0000256" key="12">
    <source>
        <dbReference type="ARBA" id="ARBA00022794"/>
    </source>
</evidence>
<keyword evidence="7" id="KW-0723">Serine/threonine-protein kinase</keyword>
<dbReference type="FunFam" id="3.30.200.20:FF:000042">
    <property type="entry name" value="Aurora kinase A"/>
    <property type="match status" value="1"/>
</dbReference>
<dbReference type="OMA" id="LCPSFLH"/>
<dbReference type="EC" id="2.7.11.1" evidence="4"/>
<evidence type="ECO:0000256" key="3">
    <source>
        <dbReference type="ARBA" id="ARBA00004430"/>
    </source>
</evidence>
<protein>
    <recommendedName>
        <fullName evidence="21">Serine/threonine-protein kinase 36</fullName>
        <ecNumber evidence="4">2.7.11.1</ecNumber>
    </recommendedName>
    <alternativeName>
        <fullName evidence="22">Fused homolog</fullName>
    </alternativeName>
</protein>
<dbReference type="InterPro" id="IPR000719">
    <property type="entry name" value="Prot_kinase_dom"/>
</dbReference>
<dbReference type="InterPro" id="IPR000225">
    <property type="entry name" value="Armadillo"/>
</dbReference>
<evidence type="ECO:0000256" key="10">
    <source>
        <dbReference type="ARBA" id="ARBA00022741"/>
    </source>
</evidence>
<evidence type="ECO:0000259" key="24">
    <source>
        <dbReference type="PROSITE" id="PS50011"/>
    </source>
</evidence>
<dbReference type="GO" id="GO:0035082">
    <property type="term" value="P:axoneme assembly"/>
    <property type="evidence" value="ECO:0007669"/>
    <property type="project" value="Ensembl"/>
</dbReference>
<dbReference type="GO" id="GO:0046872">
    <property type="term" value="F:metal ion binding"/>
    <property type="evidence" value="ECO:0007669"/>
    <property type="project" value="UniProtKB-KW"/>
</dbReference>
<keyword evidence="12" id="KW-0970">Cilium biogenesis/degradation</keyword>
<dbReference type="GO" id="GO:0005576">
    <property type="term" value="C:extracellular region"/>
    <property type="evidence" value="ECO:0007669"/>
    <property type="project" value="GOC"/>
</dbReference>
<evidence type="ECO:0000256" key="20">
    <source>
        <dbReference type="ARBA" id="ARBA00053117"/>
    </source>
</evidence>
<evidence type="ECO:0000256" key="23">
    <source>
        <dbReference type="PROSITE-ProRule" id="PRU10141"/>
    </source>
</evidence>
<dbReference type="GO" id="GO:0007420">
    <property type="term" value="P:brain development"/>
    <property type="evidence" value="ECO:0007669"/>
    <property type="project" value="Ensembl"/>
</dbReference>
<feature type="domain" description="Protein kinase" evidence="24">
    <location>
        <begin position="4"/>
        <end position="254"/>
    </location>
</feature>
<dbReference type="CDD" id="cd14002">
    <property type="entry name" value="STKc_STK36"/>
    <property type="match status" value="1"/>
</dbReference>
<dbReference type="Gene3D" id="1.25.10.10">
    <property type="entry name" value="Leucine-rich Repeat Variant"/>
    <property type="match status" value="2"/>
</dbReference>
<dbReference type="GO" id="GO:0005930">
    <property type="term" value="C:axoneme"/>
    <property type="evidence" value="ECO:0007669"/>
    <property type="project" value="UniProtKB-SubCell"/>
</dbReference>
<evidence type="ECO:0000256" key="19">
    <source>
        <dbReference type="ARBA" id="ARBA00048679"/>
    </source>
</evidence>
<dbReference type="PROSITE" id="PS00108">
    <property type="entry name" value="PROTEIN_KINASE_ST"/>
    <property type="match status" value="1"/>
</dbReference>
<keyword evidence="9" id="KW-0479">Metal-binding</keyword>
<dbReference type="SMART" id="SM00220">
    <property type="entry name" value="S_TKc"/>
    <property type="match status" value="1"/>
</dbReference>
<dbReference type="GO" id="GO:0005829">
    <property type="term" value="C:cytosol"/>
    <property type="evidence" value="ECO:0007669"/>
    <property type="project" value="Ensembl"/>
</dbReference>
<keyword evidence="6" id="KW-0963">Cytoplasm</keyword>
<dbReference type="GO" id="GO:0001222">
    <property type="term" value="F:transcription corepressor binding"/>
    <property type="evidence" value="ECO:0007669"/>
    <property type="project" value="Ensembl"/>
</dbReference>
<dbReference type="GO" id="GO:0003351">
    <property type="term" value="P:epithelial cilium movement involved in extracellular fluid movement"/>
    <property type="evidence" value="ECO:0007669"/>
    <property type="project" value="Ensembl"/>
</dbReference>
<proteinExistence type="predicted"/>
<keyword evidence="8" id="KW-0808">Transferase</keyword>
<feature type="binding site" evidence="23">
    <location>
        <position position="33"/>
    </location>
    <ligand>
        <name>ATP</name>
        <dbReference type="ChEBI" id="CHEBI:30616"/>
    </ligand>
</feature>
<dbReference type="InterPro" id="IPR011009">
    <property type="entry name" value="Kinase-like_dom_sf"/>
</dbReference>
<keyword evidence="16" id="KW-0539">Nucleus</keyword>
<evidence type="ECO:0000256" key="13">
    <source>
        <dbReference type="ARBA" id="ARBA00022840"/>
    </source>
</evidence>
<dbReference type="PANTHER" id="PTHR22983">
    <property type="entry name" value="PROTEIN KINASE RELATED"/>
    <property type="match status" value="1"/>
</dbReference>
<dbReference type="SUPFAM" id="SSF56112">
    <property type="entry name" value="Protein kinase-like (PK-like)"/>
    <property type="match status" value="1"/>
</dbReference>
<dbReference type="SMART" id="SM00185">
    <property type="entry name" value="ARM"/>
    <property type="match status" value="3"/>
</dbReference>
<evidence type="ECO:0000313" key="25">
    <source>
        <dbReference type="Ensembl" id="ENSNNAP00000023432.1"/>
    </source>
</evidence>
<dbReference type="Pfam" id="PF13646">
    <property type="entry name" value="HEAT_2"/>
    <property type="match status" value="1"/>
</dbReference>
<dbReference type="GO" id="GO:0004674">
    <property type="term" value="F:protein serine/threonine kinase activity"/>
    <property type="evidence" value="ECO:0007669"/>
    <property type="project" value="UniProtKB-KW"/>
</dbReference>
<comment type="function">
    <text evidence="20">Serine/threonine protein kinase which plays an important role in the sonic hedgehog (Shh) pathway by regulating the activity of GLI transcription factors. Controls the activity of the transcriptional regulators GLI1, GLI2 and GLI3 by opposing the effect of SUFU and promoting their nuclear localization. GLI2 requires an additional function of STK36 to become transcriptionally active, but the enzyme does not need to possess an active kinase catalytic site for this to occur. Required for postnatal development, possibly by regulating the homeostasis of cerebral spinal fluid or ciliary function. Essential for construction of the central pair apparatus of motile cilia.</text>
</comment>
<keyword evidence="10 23" id="KW-0547">Nucleotide-binding</keyword>
<accession>A0A8C6Y5J4</accession>
<reference evidence="25" key="2">
    <citation type="submission" date="2025-09" db="UniProtKB">
        <authorList>
            <consortium name="Ensembl"/>
        </authorList>
    </citation>
    <scope>IDENTIFICATION</scope>
</reference>
<dbReference type="InterPro" id="IPR011989">
    <property type="entry name" value="ARM-like"/>
</dbReference>
<dbReference type="PANTHER" id="PTHR22983:SF6">
    <property type="entry name" value="SERINE_THREONINE-PROTEIN KINASE 36"/>
    <property type="match status" value="1"/>
</dbReference>
<keyword evidence="13 23" id="KW-0067">ATP-binding</keyword>
<evidence type="ECO:0000256" key="17">
    <source>
        <dbReference type="ARBA" id="ARBA00023273"/>
    </source>
</evidence>
<comment type="catalytic activity">
    <reaction evidence="19">
        <text>L-seryl-[protein] + ATP = O-phospho-L-seryl-[protein] + ADP + H(+)</text>
        <dbReference type="Rhea" id="RHEA:17989"/>
        <dbReference type="Rhea" id="RHEA-COMP:9863"/>
        <dbReference type="Rhea" id="RHEA-COMP:11604"/>
        <dbReference type="ChEBI" id="CHEBI:15378"/>
        <dbReference type="ChEBI" id="CHEBI:29999"/>
        <dbReference type="ChEBI" id="CHEBI:30616"/>
        <dbReference type="ChEBI" id="CHEBI:83421"/>
        <dbReference type="ChEBI" id="CHEBI:456216"/>
        <dbReference type="EC" id="2.7.11.1"/>
    </reaction>
</comment>
<reference evidence="25" key="1">
    <citation type="submission" date="2025-08" db="UniProtKB">
        <authorList>
            <consortium name="Ensembl"/>
        </authorList>
    </citation>
    <scope>IDENTIFICATION</scope>
</reference>
<dbReference type="Ensembl" id="ENSNNAT00000024569.1">
    <property type="protein sequence ID" value="ENSNNAP00000023432.1"/>
    <property type="gene ID" value="ENSNNAG00000015420.1"/>
</dbReference>
<dbReference type="OrthoDB" id="266718at2759"/>
<dbReference type="GO" id="GO:0007224">
    <property type="term" value="P:smoothened signaling pathway"/>
    <property type="evidence" value="ECO:0007669"/>
    <property type="project" value="Ensembl"/>
</dbReference>
<keyword evidence="5" id="KW-0217">Developmental protein</keyword>
<dbReference type="GO" id="GO:0045880">
    <property type="term" value="P:positive regulation of smoothened signaling pathway"/>
    <property type="evidence" value="ECO:0007669"/>
    <property type="project" value="Ensembl"/>
</dbReference>
<dbReference type="GO" id="GO:0009791">
    <property type="term" value="P:post-embryonic development"/>
    <property type="evidence" value="ECO:0007669"/>
    <property type="project" value="Ensembl"/>
</dbReference>
<evidence type="ECO:0000313" key="26">
    <source>
        <dbReference type="Proteomes" id="UP000694559"/>
    </source>
</evidence>
<dbReference type="InterPro" id="IPR008271">
    <property type="entry name" value="Ser/Thr_kinase_AS"/>
</dbReference>
<evidence type="ECO:0000256" key="16">
    <source>
        <dbReference type="ARBA" id="ARBA00023242"/>
    </source>
</evidence>
<evidence type="ECO:0000256" key="2">
    <source>
        <dbReference type="ARBA" id="ARBA00004123"/>
    </source>
</evidence>
<evidence type="ECO:0000256" key="22">
    <source>
        <dbReference type="ARBA" id="ARBA00075375"/>
    </source>
</evidence>
<dbReference type="AlphaFoldDB" id="A0A8C6Y5J4"/>
<keyword evidence="14" id="KW-0460">Magnesium</keyword>
<evidence type="ECO:0000256" key="11">
    <source>
        <dbReference type="ARBA" id="ARBA00022777"/>
    </source>
</evidence>
<dbReference type="SUPFAM" id="SSF48371">
    <property type="entry name" value="ARM repeat"/>
    <property type="match status" value="1"/>
</dbReference>
<keyword evidence="17" id="KW-0966">Cell projection</keyword>
<evidence type="ECO:0000256" key="15">
    <source>
        <dbReference type="ARBA" id="ARBA00023212"/>
    </source>
</evidence>
<dbReference type="PROSITE" id="PS50011">
    <property type="entry name" value="PROTEIN_KINASE_DOM"/>
    <property type="match status" value="1"/>
</dbReference>
<dbReference type="Pfam" id="PF00069">
    <property type="entry name" value="Pkinase"/>
    <property type="match status" value="1"/>
</dbReference>
<evidence type="ECO:0000256" key="21">
    <source>
        <dbReference type="ARBA" id="ARBA00072550"/>
    </source>
</evidence>
<keyword evidence="15" id="KW-0206">Cytoskeleton</keyword>
<keyword evidence="11" id="KW-0418">Kinase</keyword>
<dbReference type="GO" id="GO:0005634">
    <property type="term" value="C:nucleus"/>
    <property type="evidence" value="ECO:0007669"/>
    <property type="project" value="UniProtKB-SubCell"/>
</dbReference>
<dbReference type="GeneTree" id="ENSGT00940000158375"/>
<comment type="cofactor">
    <cofactor evidence="1">
        <name>Mg(2+)</name>
        <dbReference type="ChEBI" id="CHEBI:18420"/>
    </cofactor>
</comment>
<evidence type="ECO:0000256" key="1">
    <source>
        <dbReference type="ARBA" id="ARBA00001946"/>
    </source>
</evidence>
<organism evidence="25 26">
    <name type="scientific">Naja naja</name>
    <name type="common">Indian cobra</name>
    <dbReference type="NCBI Taxonomy" id="35670"/>
    <lineage>
        <taxon>Eukaryota</taxon>
        <taxon>Metazoa</taxon>
        <taxon>Chordata</taxon>
        <taxon>Craniata</taxon>
        <taxon>Vertebrata</taxon>
        <taxon>Euteleostomi</taxon>
        <taxon>Lepidosauria</taxon>
        <taxon>Squamata</taxon>
        <taxon>Bifurcata</taxon>
        <taxon>Unidentata</taxon>
        <taxon>Episquamata</taxon>
        <taxon>Toxicofera</taxon>
        <taxon>Serpentes</taxon>
        <taxon>Colubroidea</taxon>
        <taxon>Elapidae</taxon>
        <taxon>Elapinae</taxon>
        <taxon>Naja</taxon>
    </lineage>
</organism>
<comment type="subcellular location">
    <subcellularLocation>
        <location evidence="3">Cytoplasm</location>
        <location evidence="3">Cytoskeleton</location>
        <location evidence="3">Cilium axoneme</location>
    </subcellularLocation>
    <subcellularLocation>
        <location evidence="2">Nucleus</location>
    </subcellularLocation>
</comment>
<evidence type="ECO:0000256" key="5">
    <source>
        <dbReference type="ARBA" id="ARBA00022473"/>
    </source>
</evidence>
<gene>
    <name evidence="25" type="primary">STK36</name>
</gene>
<sequence length="1069" mass="120372">MDKYHVLEMVGEGSFGKVYKGRRKYSAQIVALKFIPKVGRSQKELKNLQREIEIMRGLHHPNIVQMLDSFETDKEVVVVTDYAEGELFQILEDDGNLPEEQVQVIAAQLISALYYLHSHRILHRDMKPQNILLGKEGMIKLCDFGFARAMSIQTMVLTSIKGTPLYMSPELVEEKPYDHTADLWSVGCILYELYVGTPPFYTNSIFQLVSLIIKDPVKWPKNMSPHFKSFLQGLLTKDPRQRLSWPELLYHPFIAGQVTGKYEQGITNPFTTKLTPELQALKDQQAHFLAPHSGQSKILKKARQKMAQEAQKKVKCIAHNPWEGIGAKERTALCCAVSLQSSSFFFMDRENRITHDYDREFPEGKPSNGGSEAQDRCSLNTVDLETEELDSDEEWQHLIDATDPANVQLCAPLSLLGDPDFVQRIHTRIQDSGQQVLEGMLEGASHLRPVLHVICNLLSTRCNSELLYTFCRDIDLSHFVMHLVRDILESSRIKQVRKRYYLNNQLNFRKRIWVDGRQIFSYVLNHKHKWFSSLQEFYTSASHFLTLLPILLTQPTDQESRLREQSLMCFTHLCDSMDRTCPSISNTFYTSLLEDHQALLDAFYQGASSAQEGNGCSGKETDTATVREFVASELWSIVWHRFAMVFHLTTWQPVMEGETPRAGQQPLVPDWNLLSPHGTLLFLSLILFVFTQEPHQCLFQLAQPSSVMMAMLNKLLEPGFLKHLAQIDPKLVPTVVLQVCRVFCFPFALDVDPETLEYIIASLRDSQIPAHLLQVSIQHLPISETELPLSLLCRLVLSDEGIIGQVVEVATSEQAIVFLSAILLSDQVAIAADLLSLLTHIARASPAHLPFLQRLLIDTDSASQLLNHVLRHRDCLIRARACSLVGNLLRHGQGFPHTLWHKAGLQELLVDCLSDEDEHVRCSASFAVGNAAYQAGPVIQGFNKAVPRLVRLLGDSQARTRCNAASALGNLGRQSVEVGDLLIQSRAPELLLDAACHDSHPAVQEAALFALRSIGQQSKIHQVLMSLQASEKLEALSIHGSQASTYSSARPTSRHCKKLIHLLQAAHSV</sequence>
<evidence type="ECO:0000256" key="18">
    <source>
        <dbReference type="ARBA" id="ARBA00047899"/>
    </source>
</evidence>
<dbReference type="Proteomes" id="UP000694559">
    <property type="component" value="Unplaced"/>
</dbReference>
<evidence type="ECO:0000256" key="6">
    <source>
        <dbReference type="ARBA" id="ARBA00022490"/>
    </source>
</evidence>
<evidence type="ECO:0000256" key="8">
    <source>
        <dbReference type="ARBA" id="ARBA00022679"/>
    </source>
</evidence>
<keyword evidence="26" id="KW-1185">Reference proteome</keyword>
<evidence type="ECO:0000256" key="4">
    <source>
        <dbReference type="ARBA" id="ARBA00012513"/>
    </source>
</evidence>
<dbReference type="GO" id="GO:0005524">
    <property type="term" value="F:ATP binding"/>
    <property type="evidence" value="ECO:0007669"/>
    <property type="project" value="UniProtKB-UniRule"/>
</dbReference>
<dbReference type="PROSITE" id="PS00107">
    <property type="entry name" value="PROTEIN_KINASE_ATP"/>
    <property type="match status" value="1"/>
</dbReference>
<dbReference type="Gene3D" id="1.10.510.10">
    <property type="entry name" value="Transferase(Phosphotransferase) domain 1"/>
    <property type="match status" value="1"/>
</dbReference>